<dbReference type="EMBL" id="MU155198">
    <property type="protein sequence ID" value="KAF9480260.1"/>
    <property type="molecule type" value="Genomic_DNA"/>
</dbReference>
<keyword evidence="4" id="KW-1185">Reference proteome</keyword>
<sequence>MRHRVFDRRRLRSPKGPALFNPGFNFAVAATGMLALQPRLNSHIPNNNMGLVVAFMAGSLGSAIVSPALSGFFGGFTIASKKHGTSSSLVFTNSPKLSEAIVLKDAGSHKLGLVSSLSVTVLSSSTNPGRNVQFGMYRQGDSSPGSSSSGSDGDGHRAGSNDGQGDTHRDNGDDSTPPYRRIQLSSNRLGVRKVYDWRDRKGYWARKGSGGEPPSPPGGSRTVSGFNDKSSGSNIPFFLLVLSLVLTIALFWYTAVRYSRSSKSKPRSKRMKRTASPIQTQAVSDSVQTQAFFCPYVHDPEDQASVCAVLAVPPYVGDLDYRFMAQEDLIDSIWSMYHASASSGYCDVDVGDDAAQILFNTWEQESHGTSLAIFDSRVATVESAVVTRCRDHEASVADTAFDPKFITDICDDVQCENSEDDTVDAVVENGVIISWLEFLRGIVVSWLESLEIRRRLRRMVLPILIVVHFFVALAVFSLFWLIDNVDGIDVEFLGQPLNDPVGHLGRGVYTDLFSYLDVQSFYDAKRRKERDEYAKNMKKDEEEFARLLESLDRTIELCKIRNGTL</sequence>
<evidence type="ECO:0000313" key="3">
    <source>
        <dbReference type="EMBL" id="KAF9480260.1"/>
    </source>
</evidence>
<keyword evidence="2" id="KW-0472">Membrane</keyword>
<keyword evidence="2" id="KW-0812">Transmembrane</keyword>
<evidence type="ECO:0000313" key="4">
    <source>
        <dbReference type="Proteomes" id="UP000807469"/>
    </source>
</evidence>
<organism evidence="3 4">
    <name type="scientific">Pholiota conissans</name>
    <dbReference type="NCBI Taxonomy" id="109636"/>
    <lineage>
        <taxon>Eukaryota</taxon>
        <taxon>Fungi</taxon>
        <taxon>Dikarya</taxon>
        <taxon>Basidiomycota</taxon>
        <taxon>Agaricomycotina</taxon>
        <taxon>Agaricomycetes</taxon>
        <taxon>Agaricomycetidae</taxon>
        <taxon>Agaricales</taxon>
        <taxon>Agaricineae</taxon>
        <taxon>Strophariaceae</taxon>
        <taxon>Pholiota</taxon>
    </lineage>
</organism>
<dbReference type="AlphaFoldDB" id="A0A9P5Z5A7"/>
<feature type="region of interest" description="Disordered" evidence="1">
    <location>
        <begin position="128"/>
        <end position="183"/>
    </location>
</feature>
<feature type="transmembrane region" description="Helical" evidence="2">
    <location>
        <begin position="235"/>
        <end position="255"/>
    </location>
</feature>
<feature type="transmembrane region" description="Helical" evidence="2">
    <location>
        <begin position="49"/>
        <end position="73"/>
    </location>
</feature>
<feature type="region of interest" description="Disordered" evidence="1">
    <location>
        <begin position="203"/>
        <end position="225"/>
    </location>
</feature>
<accession>A0A9P5Z5A7</accession>
<evidence type="ECO:0000256" key="1">
    <source>
        <dbReference type="SAM" id="MobiDB-lite"/>
    </source>
</evidence>
<gene>
    <name evidence="3" type="ORF">BDN70DRAFT_992876</name>
</gene>
<evidence type="ECO:0000256" key="2">
    <source>
        <dbReference type="SAM" id="Phobius"/>
    </source>
</evidence>
<protein>
    <submittedName>
        <fullName evidence="3">Uncharacterized protein</fullName>
    </submittedName>
</protein>
<reference evidence="3" key="1">
    <citation type="submission" date="2020-11" db="EMBL/GenBank/DDBJ databases">
        <authorList>
            <consortium name="DOE Joint Genome Institute"/>
            <person name="Ahrendt S."/>
            <person name="Riley R."/>
            <person name="Andreopoulos W."/>
            <person name="Labutti K."/>
            <person name="Pangilinan J."/>
            <person name="Ruiz-Duenas F.J."/>
            <person name="Barrasa J.M."/>
            <person name="Sanchez-Garcia M."/>
            <person name="Camarero S."/>
            <person name="Miyauchi S."/>
            <person name="Serrano A."/>
            <person name="Linde D."/>
            <person name="Babiker R."/>
            <person name="Drula E."/>
            <person name="Ayuso-Fernandez I."/>
            <person name="Pacheco R."/>
            <person name="Padilla G."/>
            <person name="Ferreira P."/>
            <person name="Barriuso J."/>
            <person name="Kellner H."/>
            <person name="Castanera R."/>
            <person name="Alfaro M."/>
            <person name="Ramirez L."/>
            <person name="Pisabarro A.G."/>
            <person name="Kuo A."/>
            <person name="Tritt A."/>
            <person name="Lipzen A."/>
            <person name="He G."/>
            <person name="Yan M."/>
            <person name="Ng V."/>
            <person name="Cullen D."/>
            <person name="Martin F."/>
            <person name="Rosso M.-N."/>
            <person name="Henrissat B."/>
            <person name="Hibbett D."/>
            <person name="Martinez A.T."/>
            <person name="Grigoriev I.V."/>
        </authorList>
    </citation>
    <scope>NUCLEOTIDE SEQUENCE</scope>
    <source>
        <strain evidence="3">CIRM-BRFM 674</strain>
    </source>
</reference>
<keyword evidence="2" id="KW-1133">Transmembrane helix</keyword>
<feature type="compositionally biased region" description="Basic and acidic residues" evidence="1">
    <location>
        <begin position="153"/>
        <end position="172"/>
    </location>
</feature>
<comment type="caution">
    <text evidence="3">The sequence shown here is derived from an EMBL/GenBank/DDBJ whole genome shotgun (WGS) entry which is preliminary data.</text>
</comment>
<dbReference type="Proteomes" id="UP000807469">
    <property type="component" value="Unassembled WGS sequence"/>
</dbReference>
<feature type="compositionally biased region" description="Low complexity" evidence="1">
    <location>
        <begin position="140"/>
        <end position="151"/>
    </location>
</feature>
<name>A0A9P5Z5A7_9AGAR</name>
<feature type="transmembrane region" description="Helical" evidence="2">
    <location>
        <begin position="459"/>
        <end position="482"/>
    </location>
</feature>
<proteinExistence type="predicted"/>